<evidence type="ECO:0000256" key="2">
    <source>
        <dbReference type="ARBA" id="ARBA00009446"/>
    </source>
</evidence>
<dbReference type="Gene3D" id="1.10.460.10">
    <property type="entry name" value="Topoisomerase I, domain 2"/>
    <property type="match status" value="1"/>
</dbReference>
<evidence type="ECO:0000256" key="7">
    <source>
        <dbReference type="ARBA" id="ARBA00030003"/>
    </source>
</evidence>
<dbReference type="OrthoDB" id="9803554at2"/>
<feature type="region of interest" description="Disordered" evidence="11">
    <location>
        <begin position="663"/>
        <end position="757"/>
    </location>
</feature>
<organism evidence="14 15">
    <name type="scientific">Dankookia rubra</name>
    <dbReference type="NCBI Taxonomy" id="1442381"/>
    <lineage>
        <taxon>Bacteria</taxon>
        <taxon>Pseudomonadati</taxon>
        <taxon>Pseudomonadota</taxon>
        <taxon>Alphaproteobacteria</taxon>
        <taxon>Acetobacterales</taxon>
        <taxon>Roseomonadaceae</taxon>
        <taxon>Dankookia</taxon>
    </lineage>
</organism>
<dbReference type="SMART" id="SM00436">
    <property type="entry name" value="TOP1Bc"/>
    <property type="match status" value="1"/>
</dbReference>
<dbReference type="EMBL" id="SMSJ01000031">
    <property type="protein sequence ID" value="TDH60823.1"/>
    <property type="molecule type" value="Genomic_DNA"/>
</dbReference>
<protein>
    <recommendedName>
        <fullName evidence="3">DNA topoisomerase</fullName>
        <ecNumber evidence="3">5.6.2.1</ecNumber>
    </recommendedName>
    <alternativeName>
        <fullName evidence="10">Omega-protein</fullName>
    </alternativeName>
    <alternativeName>
        <fullName evidence="9">Relaxing enzyme</fullName>
    </alternativeName>
    <alternativeName>
        <fullName evidence="7">Swivelase</fullName>
    </alternativeName>
    <alternativeName>
        <fullName evidence="8">Untwisting enzyme</fullName>
    </alternativeName>
</protein>
<evidence type="ECO:0000256" key="4">
    <source>
        <dbReference type="ARBA" id="ARBA00023029"/>
    </source>
</evidence>
<dbReference type="Proteomes" id="UP000295096">
    <property type="component" value="Unassembled WGS sequence"/>
</dbReference>
<dbReference type="SMART" id="SM00493">
    <property type="entry name" value="TOPRIM"/>
    <property type="match status" value="1"/>
</dbReference>
<dbReference type="SUPFAM" id="SSF56712">
    <property type="entry name" value="Prokaryotic type I DNA topoisomerase"/>
    <property type="match status" value="1"/>
</dbReference>
<keyword evidence="5" id="KW-0238">DNA-binding</keyword>
<evidence type="ECO:0000256" key="11">
    <source>
        <dbReference type="SAM" id="MobiDB-lite"/>
    </source>
</evidence>
<dbReference type="GO" id="GO:0003917">
    <property type="term" value="F:DNA topoisomerase type I (single strand cut, ATP-independent) activity"/>
    <property type="evidence" value="ECO:0007669"/>
    <property type="project" value="UniProtKB-EC"/>
</dbReference>
<comment type="catalytic activity">
    <reaction evidence="1">
        <text>ATP-independent breakage of single-stranded DNA, followed by passage and rejoining.</text>
        <dbReference type="EC" id="5.6.2.1"/>
    </reaction>
</comment>
<dbReference type="Gene3D" id="3.40.50.140">
    <property type="match status" value="1"/>
</dbReference>
<reference evidence="14 15" key="1">
    <citation type="journal article" date="2016" name="J. Microbiol.">
        <title>Dankookia rubra gen. nov., sp. nov., an alphaproteobacterium isolated from sediment of a shallow stream.</title>
        <authorList>
            <person name="Kim W.H."/>
            <person name="Kim D.H."/>
            <person name="Kang K."/>
            <person name="Ahn T.Y."/>
        </authorList>
    </citation>
    <scope>NUCLEOTIDE SEQUENCE [LARGE SCALE GENOMIC DNA]</scope>
    <source>
        <strain evidence="14 15">JCM30602</strain>
    </source>
</reference>
<dbReference type="SMART" id="SM00437">
    <property type="entry name" value="TOP1Ac"/>
    <property type="match status" value="1"/>
</dbReference>
<dbReference type="PROSITE" id="PS50880">
    <property type="entry name" value="TOPRIM"/>
    <property type="match status" value="1"/>
</dbReference>
<dbReference type="InterPro" id="IPR003601">
    <property type="entry name" value="Topo_IA_2"/>
</dbReference>
<evidence type="ECO:0000313" key="14">
    <source>
        <dbReference type="EMBL" id="TDH60823.1"/>
    </source>
</evidence>
<proteinExistence type="inferred from homology"/>
<evidence type="ECO:0000256" key="5">
    <source>
        <dbReference type="ARBA" id="ARBA00023125"/>
    </source>
</evidence>
<dbReference type="InterPro" id="IPR023405">
    <property type="entry name" value="Topo_IA_core_domain"/>
</dbReference>
<dbReference type="RefSeq" id="WP_133290422.1">
    <property type="nucleotide sequence ID" value="NZ_SMSJ01000031.1"/>
</dbReference>
<evidence type="ECO:0000256" key="8">
    <source>
        <dbReference type="ARBA" id="ARBA00031985"/>
    </source>
</evidence>
<dbReference type="Pfam" id="PF01131">
    <property type="entry name" value="Topoisom_bac"/>
    <property type="match status" value="1"/>
</dbReference>
<dbReference type="InterPro" id="IPR006171">
    <property type="entry name" value="TOPRIM_dom"/>
</dbReference>
<dbReference type="GO" id="GO:0006310">
    <property type="term" value="P:DNA recombination"/>
    <property type="evidence" value="ECO:0007669"/>
    <property type="project" value="TreeGrafter"/>
</dbReference>
<comment type="caution">
    <text evidence="14">The sequence shown here is derived from an EMBL/GenBank/DDBJ whole genome shotgun (WGS) entry which is preliminary data.</text>
</comment>
<keyword evidence="4" id="KW-0799">Topoisomerase</keyword>
<evidence type="ECO:0000256" key="9">
    <source>
        <dbReference type="ARBA" id="ARBA00032235"/>
    </source>
</evidence>
<dbReference type="InterPro" id="IPR000380">
    <property type="entry name" value="Topo_IA"/>
</dbReference>
<evidence type="ECO:0000313" key="15">
    <source>
        <dbReference type="Proteomes" id="UP000295096"/>
    </source>
</evidence>
<dbReference type="GO" id="GO:0006281">
    <property type="term" value="P:DNA repair"/>
    <property type="evidence" value="ECO:0007669"/>
    <property type="project" value="TreeGrafter"/>
</dbReference>
<dbReference type="InterPro" id="IPR013825">
    <property type="entry name" value="Topo_IA_cen_sub2"/>
</dbReference>
<dbReference type="PROSITE" id="PS52039">
    <property type="entry name" value="TOPO_IA_2"/>
    <property type="match status" value="1"/>
</dbReference>
<dbReference type="GO" id="GO:0006265">
    <property type="term" value="P:DNA topological change"/>
    <property type="evidence" value="ECO:0007669"/>
    <property type="project" value="InterPro"/>
</dbReference>
<evidence type="ECO:0000256" key="10">
    <source>
        <dbReference type="ARBA" id="ARBA00032877"/>
    </source>
</evidence>
<evidence type="ECO:0000256" key="6">
    <source>
        <dbReference type="ARBA" id="ARBA00023235"/>
    </source>
</evidence>
<feature type="domain" description="Toprim" evidence="12">
    <location>
        <begin position="3"/>
        <end position="138"/>
    </location>
</feature>
<feature type="domain" description="Topo IA-type catalytic" evidence="13">
    <location>
        <begin position="142"/>
        <end position="595"/>
    </location>
</feature>
<keyword evidence="15" id="KW-1185">Reference proteome</keyword>
<comment type="similarity">
    <text evidence="2">Belongs to the type IA topoisomerase family.</text>
</comment>
<dbReference type="Gene3D" id="2.70.20.10">
    <property type="entry name" value="Topoisomerase I, domain 3"/>
    <property type="match status" value="1"/>
</dbReference>
<dbReference type="InterPro" id="IPR013824">
    <property type="entry name" value="Topo_IA_cen_sub1"/>
</dbReference>
<accession>A0A4R5QDD8</accession>
<name>A0A4R5QDD8_9PROT</name>
<dbReference type="GO" id="GO:0003677">
    <property type="term" value="F:DNA binding"/>
    <property type="evidence" value="ECO:0007669"/>
    <property type="project" value="UniProtKB-KW"/>
</dbReference>
<dbReference type="InterPro" id="IPR013497">
    <property type="entry name" value="Topo_IA_cen"/>
</dbReference>
<keyword evidence="6 14" id="KW-0413">Isomerase</keyword>
<sequence>MTDQIVITEKTSQAKDVRAAVGSRYGAILPAEGHLFDLVEPEEVSADWKRWAAVLLRPDGLYGTKPATGGNKAPKLKAIRDALRRAKRVWLATDCDREGQLIGQEILEHYGYRGTVMRVIFTAQDPQTIRDAFAQAKPNAEFARLYAAAVARRQADQIYNLSLTRTATVTLARGARTVIGVGRVKTPTLAIVCKRELEIRNFVPQAYFEVVATAQAEAGQLRMRHAPKERILRRADAEVIAAAAEGFAGPLAVKVEDKRQSPPRLHDLPSLQKLCGSRFGWSAARTLEVAQELYDGQGKKVITYPRAETRYLPESLIPDVSRIVDGLRIGRAFSEIPVPDPPVIRRGAGGHFHDKGLAGASHHAVIPNVNTVDTLREVWLRLTGDERRLFDVIARSYLAAMMPDFRYRQTTVTLDVSGHLFRAAGRQPIELGWRAAFPDWQPAEEKGEEAQLLPALRHGETATLRDAMVEDKETRPPPRYNEGTLIEAMQNAWRFVADEALQERLKEAKGIGTPATRAEIIRGLKAQEFLTADGKHIVPTERGLALFAVLEKADPALVDPGVTAQMERLLDEVLVGQQEMIGAIDAVCAQASRIIGRLQEGAGDVDAKLLGGIARDAGPDRPPTPAMKSFVDSLARQKGLKPPRGYTSSGAACRAFLDQHAPKRDGAQARADAGIGRPAAARKTVTNKRPRNQRTVDAPAAEVEAELGERRGMPSGKAGVRKRKANAGTTRAARLRKSAPELRSPDAPDGDTPLRIPFGNKEAALQLGARYRAGGWYAPPGVDLNSFRERGWL</sequence>
<dbReference type="PANTHER" id="PTHR11390:SF21">
    <property type="entry name" value="DNA TOPOISOMERASE 3-ALPHA"/>
    <property type="match status" value="1"/>
</dbReference>
<dbReference type="PRINTS" id="PR00417">
    <property type="entry name" value="PRTPISMRASEI"/>
</dbReference>
<dbReference type="GO" id="GO:0043597">
    <property type="term" value="C:cytoplasmic replication fork"/>
    <property type="evidence" value="ECO:0007669"/>
    <property type="project" value="TreeGrafter"/>
</dbReference>
<dbReference type="InterPro" id="IPR003602">
    <property type="entry name" value="Topo_IA_DNA-bd_dom"/>
</dbReference>
<dbReference type="PANTHER" id="PTHR11390">
    <property type="entry name" value="PROKARYOTIC DNA TOPOISOMERASE"/>
    <property type="match status" value="1"/>
</dbReference>
<evidence type="ECO:0000259" key="12">
    <source>
        <dbReference type="PROSITE" id="PS50880"/>
    </source>
</evidence>
<dbReference type="Pfam" id="PF01751">
    <property type="entry name" value="Toprim"/>
    <property type="match status" value="1"/>
</dbReference>
<dbReference type="CDD" id="cd01028">
    <property type="entry name" value="TOPRIM_TopoIA"/>
    <property type="match status" value="1"/>
</dbReference>
<dbReference type="AlphaFoldDB" id="A0A4R5QDD8"/>
<evidence type="ECO:0000259" key="13">
    <source>
        <dbReference type="PROSITE" id="PS52039"/>
    </source>
</evidence>
<dbReference type="Gene3D" id="1.10.290.10">
    <property type="entry name" value="Topoisomerase I, domain 4"/>
    <property type="match status" value="1"/>
</dbReference>
<evidence type="ECO:0000256" key="1">
    <source>
        <dbReference type="ARBA" id="ARBA00000213"/>
    </source>
</evidence>
<evidence type="ECO:0000256" key="3">
    <source>
        <dbReference type="ARBA" id="ARBA00012891"/>
    </source>
</evidence>
<dbReference type="InterPro" id="IPR013826">
    <property type="entry name" value="Topo_IA_cen_sub3"/>
</dbReference>
<gene>
    <name evidence="14" type="ORF">E2C06_20210</name>
</gene>
<dbReference type="EC" id="5.6.2.1" evidence="3"/>